<protein>
    <submittedName>
        <fullName evidence="1">Virion protein</fullName>
    </submittedName>
</protein>
<reference evidence="1 2" key="1">
    <citation type="submission" date="2015-05" db="EMBL/GenBank/DDBJ databases">
        <title>Photobacterium galathea sp. nov.</title>
        <authorList>
            <person name="Machado H."/>
            <person name="Gram L."/>
        </authorList>
    </citation>
    <scope>NUCLEOTIDE SEQUENCE [LARGE SCALE GENOMIC DNA]</scope>
    <source>
        <strain evidence="1 2">CGMCC 1.12159</strain>
    </source>
</reference>
<evidence type="ECO:0000313" key="2">
    <source>
        <dbReference type="Proteomes" id="UP000036097"/>
    </source>
</evidence>
<gene>
    <name evidence="1" type="ORF">ABT56_22770</name>
</gene>
<evidence type="ECO:0000313" key="1">
    <source>
        <dbReference type="EMBL" id="KLU99964.1"/>
    </source>
</evidence>
<dbReference type="Proteomes" id="UP000036097">
    <property type="component" value="Unassembled WGS sequence"/>
</dbReference>
<accession>A0A0J1GJU7</accession>
<proteinExistence type="predicted"/>
<feature type="non-terminal residue" evidence="1">
    <location>
        <position position="1"/>
    </location>
</feature>
<dbReference type="AlphaFoldDB" id="A0A0J1GJU7"/>
<dbReference type="EMBL" id="LDOT01000072">
    <property type="protein sequence ID" value="KLU99964.1"/>
    <property type="molecule type" value="Genomic_DNA"/>
</dbReference>
<comment type="caution">
    <text evidence="1">The sequence shown here is derived from an EMBL/GenBank/DDBJ whole genome shotgun (WGS) entry which is preliminary data.</text>
</comment>
<dbReference type="STRING" id="1195763.ABT56_22770"/>
<name>A0A0J1GJU7_9GAMM</name>
<dbReference type="PATRIC" id="fig|1195763.3.peg.4878"/>
<organism evidence="1 2">
    <name type="scientific">Photobacterium aquae</name>
    <dbReference type="NCBI Taxonomy" id="1195763"/>
    <lineage>
        <taxon>Bacteria</taxon>
        <taxon>Pseudomonadati</taxon>
        <taxon>Pseudomonadota</taxon>
        <taxon>Gammaproteobacteria</taxon>
        <taxon>Vibrionales</taxon>
        <taxon>Vibrionaceae</taxon>
        <taxon>Photobacterium</taxon>
    </lineage>
</organism>
<keyword evidence="2" id="KW-1185">Reference proteome</keyword>
<sequence>PSHENNSDHYADMVSRWSGYDKHEMVDVRNDTVAAKIIKAMARMEVGKKYAFNEVMEGVALA</sequence>